<protein>
    <submittedName>
        <fullName evidence="1">Phytanoyl-CoA dioxygenase</fullName>
    </submittedName>
</protein>
<dbReference type="SUPFAM" id="SSF51197">
    <property type="entry name" value="Clavaminate synthase-like"/>
    <property type="match status" value="1"/>
</dbReference>
<dbReference type="Proteomes" id="UP000628109">
    <property type="component" value="Unassembled WGS sequence"/>
</dbReference>
<sequence>MKQAAHLENLTLAKDGAQHIPAAVLPLLPDICAALRELPHEQAGVRIHGIQGLRPFLAANGAIGSVAAEFLGSRCRPVRAILFDKTAATDWSLGWHQDRTICVKRRIDVEGYGPWTIKGGMQHVAPPFELLARMLTLRVHLDDVPAQNSPLLIAPGSHVGGRVPVEQYDDVVAQSGIYTCLAKTGDVWVYSTPILHASEAASVMGHRRVLQIDYSADELAGGLEWLGV</sequence>
<dbReference type="GO" id="GO:0051213">
    <property type="term" value="F:dioxygenase activity"/>
    <property type="evidence" value="ECO:0007669"/>
    <property type="project" value="UniProtKB-KW"/>
</dbReference>
<comment type="caution">
    <text evidence="1">The sequence shown here is derived from an EMBL/GenBank/DDBJ whole genome shotgun (WGS) entry which is preliminary data.</text>
</comment>
<dbReference type="Gene3D" id="2.60.120.620">
    <property type="entry name" value="q2cbj1_9rhob like domain"/>
    <property type="match status" value="1"/>
</dbReference>
<evidence type="ECO:0000313" key="2">
    <source>
        <dbReference type="Proteomes" id="UP000628109"/>
    </source>
</evidence>
<accession>A0ABQ1EVG8</accession>
<keyword evidence="1" id="KW-0223">Dioxygenase</keyword>
<dbReference type="InterPro" id="IPR008775">
    <property type="entry name" value="Phytyl_CoA_dOase-like"/>
</dbReference>
<reference evidence="2" key="1">
    <citation type="journal article" date="2019" name="Int. J. Syst. Evol. Microbiol.">
        <title>The Global Catalogue of Microorganisms (GCM) 10K type strain sequencing project: providing services to taxonomists for standard genome sequencing and annotation.</title>
        <authorList>
            <consortium name="The Broad Institute Genomics Platform"/>
            <consortium name="The Broad Institute Genome Sequencing Center for Infectious Disease"/>
            <person name="Wu L."/>
            <person name="Ma J."/>
        </authorList>
    </citation>
    <scope>NUCLEOTIDE SEQUENCE [LARGE SCALE GENOMIC DNA]</scope>
    <source>
        <strain evidence="2">CCM 7327</strain>
    </source>
</reference>
<evidence type="ECO:0000313" key="1">
    <source>
        <dbReference type="EMBL" id="GFZ89262.1"/>
    </source>
</evidence>
<keyword evidence="2" id="KW-1185">Reference proteome</keyword>
<gene>
    <name evidence="1" type="ORF">GCM10019071_18960</name>
</gene>
<dbReference type="EMBL" id="BMDU01000003">
    <property type="protein sequence ID" value="GFZ89262.1"/>
    <property type="molecule type" value="Genomic_DNA"/>
</dbReference>
<organism evidence="1 2">
    <name type="scientific">Sphingobium fuliginis (strain ATCC 27551)</name>
    <dbReference type="NCBI Taxonomy" id="336203"/>
    <lineage>
        <taxon>Bacteria</taxon>
        <taxon>Pseudomonadati</taxon>
        <taxon>Pseudomonadota</taxon>
        <taxon>Alphaproteobacteria</taxon>
        <taxon>Sphingomonadales</taxon>
        <taxon>Sphingomonadaceae</taxon>
        <taxon>Sphingobium</taxon>
    </lineage>
</organism>
<proteinExistence type="predicted"/>
<dbReference type="RefSeq" id="WP_044662094.1">
    <property type="nucleotide sequence ID" value="NZ_BMDU01000003.1"/>
</dbReference>
<name>A0ABQ1EVG8_SPHSA</name>
<keyword evidence="1" id="KW-0560">Oxidoreductase</keyword>
<dbReference type="Pfam" id="PF05721">
    <property type="entry name" value="PhyH"/>
    <property type="match status" value="1"/>
</dbReference>